<evidence type="ECO:0000313" key="3">
    <source>
        <dbReference type="Proteomes" id="UP001356427"/>
    </source>
</evidence>
<feature type="signal peptide" evidence="1">
    <location>
        <begin position="1"/>
        <end position="16"/>
    </location>
</feature>
<gene>
    <name evidence="2" type="ORF">J4Q44_G00254770</name>
</gene>
<reference evidence="2 3" key="1">
    <citation type="submission" date="2021-04" db="EMBL/GenBank/DDBJ databases">
        <authorList>
            <person name="De Guttry C."/>
            <person name="Zahm M."/>
            <person name="Klopp C."/>
            <person name="Cabau C."/>
            <person name="Louis A."/>
            <person name="Berthelot C."/>
            <person name="Parey E."/>
            <person name="Roest Crollius H."/>
            <person name="Montfort J."/>
            <person name="Robinson-Rechavi M."/>
            <person name="Bucao C."/>
            <person name="Bouchez O."/>
            <person name="Gislard M."/>
            <person name="Lluch J."/>
            <person name="Milhes M."/>
            <person name="Lampietro C."/>
            <person name="Lopez Roques C."/>
            <person name="Donnadieu C."/>
            <person name="Braasch I."/>
            <person name="Desvignes T."/>
            <person name="Postlethwait J."/>
            <person name="Bobe J."/>
            <person name="Wedekind C."/>
            <person name="Guiguen Y."/>
        </authorList>
    </citation>
    <scope>NUCLEOTIDE SEQUENCE [LARGE SCALE GENOMIC DNA]</scope>
    <source>
        <strain evidence="2">Cs_M1</strain>
        <tissue evidence="2">Blood</tissue>
    </source>
</reference>
<dbReference type="EMBL" id="JAGTTL010000023">
    <property type="protein sequence ID" value="KAK6304891.1"/>
    <property type="molecule type" value="Genomic_DNA"/>
</dbReference>
<dbReference type="Proteomes" id="UP001356427">
    <property type="component" value="Unassembled WGS sequence"/>
</dbReference>
<comment type="caution">
    <text evidence="2">The sequence shown here is derived from an EMBL/GenBank/DDBJ whole genome shotgun (WGS) entry which is preliminary data.</text>
</comment>
<feature type="chain" id="PRO_5043031674" evidence="1">
    <location>
        <begin position="17"/>
        <end position="55"/>
    </location>
</feature>
<evidence type="ECO:0000256" key="1">
    <source>
        <dbReference type="SAM" id="SignalP"/>
    </source>
</evidence>
<proteinExistence type="predicted"/>
<dbReference type="AlphaFoldDB" id="A0AAN8LNT6"/>
<sequence length="55" mass="6007">MIRILISITIGYTAWAAGSSPSNQVHQSPAALYKKQGESPKMECSHNVSGYDRIL</sequence>
<accession>A0AAN8LNT6</accession>
<organism evidence="2 3">
    <name type="scientific">Coregonus suidteri</name>
    <dbReference type="NCBI Taxonomy" id="861788"/>
    <lineage>
        <taxon>Eukaryota</taxon>
        <taxon>Metazoa</taxon>
        <taxon>Chordata</taxon>
        <taxon>Craniata</taxon>
        <taxon>Vertebrata</taxon>
        <taxon>Euteleostomi</taxon>
        <taxon>Actinopterygii</taxon>
        <taxon>Neopterygii</taxon>
        <taxon>Teleostei</taxon>
        <taxon>Protacanthopterygii</taxon>
        <taxon>Salmoniformes</taxon>
        <taxon>Salmonidae</taxon>
        <taxon>Coregoninae</taxon>
        <taxon>Coregonus</taxon>
    </lineage>
</organism>
<protein>
    <submittedName>
        <fullName evidence="2">Uncharacterized protein</fullName>
    </submittedName>
</protein>
<name>A0AAN8LNT6_9TELE</name>
<keyword evidence="3" id="KW-1185">Reference proteome</keyword>
<keyword evidence="1" id="KW-0732">Signal</keyword>
<evidence type="ECO:0000313" key="2">
    <source>
        <dbReference type="EMBL" id="KAK6304891.1"/>
    </source>
</evidence>